<accession>A0A835E5F2</accession>
<evidence type="ECO:0000259" key="1">
    <source>
        <dbReference type="Pfam" id="PF12937"/>
    </source>
</evidence>
<reference evidence="2" key="1">
    <citation type="submission" date="2020-07" db="EMBL/GenBank/DDBJ databases">
        <title>Genome sequence and genetic diversity analysis of an under-domesticated orphan crop, white fonio (Digitaria exilis).</title>
        <authorList>
            <person name="Bennetzen J.L."/>
            <person name="Chen S."/>
            <person name="Ma X."/>
            <person name="Wang X."/>
            <person name="Yssel A.E.J."/>
            <person name="Chaluvadi S.R."/>
            <person name="Johnson M."/>
            <person name="Gangashetty P."/>
            <person name="Hamidou F."/>
            <person name="Sanogo M.D."/>
            <person name="Zwaenepoel A."/>
            <person name="Wallace J."/>
            <person name="Van De Peer Y."/>
            <person name="Van Deynze A."/>
        </authorList>
    </citation>
    <scope>NUCLEOTIDE SEQUENCE</scope>
    <source>
        <tissue evidence="2">Leaves</tissue>
    </source>
</reference>
<dbReference type="Gene3D" id="3.80.10.10">
    <property type="entry name" value="Ribonuclease Inhibitor"/>
    <property type="match status" value="1"/>
</dbReference>
<dbReference type="PANTHER" id="PTHR38926:SF71">
    <property type="entry name" value="OS08G0194350 PROTEIN"/>
    <property type="match status" value="1"/>
</dbReference>
<dbReference type="Gene3D" id="1.20.1280.50">
    <property type="match status" value="1"/>
</dbReference>
<gene>
    <name evidence="2" type="ORF">HU200_056135</name>
</gene>
<dbReference type="SUPFAM" id="SSF81383">
    <property type="entry name" value="F-box domain"/>
    <property type="match status" value="1"/>
</dbReference>
<proteinExistence type="predicted"/>
<dbReference type="Proteomes" id="UP000636709">
    <property type="component" value="Unassembled WGS sequence"/>
</dbReference>
<name>A0A835E5F2_9POAL</name>
<dbReference type="InterPro" id="IPR032675">
    <property type="entry name" value="LRR_dom_sf"/>
</dbReference>
<dbReference type="Pfam" id="PF12937">
    <property type="entry name" value="F-box-like"/>
    <property type="match status" value="1"/>
</dbReference>
<dbReference type="InterPro" id="IPR036047">
    <property type="entry name" value="F-box-like_dom_sf"/>
</dbReference>
<dbReference type="FunFam" id="1.20.1280.50:FF:000037">
    <property type="entry name" value="F-box protein SKIP19"/>
    <property type="match status" value="1"/>
</dbReference>
<protein>
    <recommendedName>
        <fullName evidence="1">F-box domain-containing protein</fullName>
    </recommendedName>
</protein>
<organism evidence="2 3">
    <name type="scientific">Digitaria exilis</name>
    <dbReference type="NCBI Taxonomy" id="1010633"/>
    <lineage>
        <taxon>Eukaryota</taxon>
        <taxon>Viridiplantae</taxon>
        <taxon>Streptophyta</taxon>
        <taxon>Embryophyta</taxon>
        <taxon>Tracheophyta</taxon>
        <taxon>Spermatophyta</taxon>
        <taxon>Magnoliopsida</taxon>
        <taxon>Liliopsida</taxon>
        <taxon>Poales</taxon>
        <taxon>Poaceae</taxon>
        <taxon>PACMAD clade</taxon>
        <taxon>Panicoideae</taxon>
        <taxon>Panicodae</taxon>
        <taxon>Paniceae</taxon>
        <taxon>Anthephorinae</taxon>
        <taxon>Digitaria</taxon>
    </lineage>
</organism>
<keyword evidence="3" id="KW-1185">Reference proteome</keyword>
<dbReference type="InterPro" id="IPR001810">
    <property type="entry name" value="F-box_dom"/>
</dbReference>
<comment type="caution">
    <text evidence="2">The sequence shown here is derived from an EMBL/GenBank/DDBJ whole genome shotgun (WGS) entry which is preliminary data.</text>
</comment>
<evidence type="ECO:0000313" key="3">
    <source>
        <dbReference type="Proteomes" id="UP000636709"/>
    </source>
</evidence>
<feature type="domain" description="F-box" evidence="1">
    <location>
        <begin position="20"/>
        <end position="66"/>
    </location>
</feature>
<sequence>MEAPTTGDVPVPEAASYRDWSELPLDALAWVFGKLGAVDILMGASYVCHSWLDAAKVPELWRSVDMSNHVVVDRIMGTGTIDKTRGGDCTAKDEAEDGKEEPGETLFCIGVEGSVAEKPPSPGLKVRFLKYCSDVSNEGFSQLEDLTLLYCDDVGGRDVYEATGKACRQLRCFTMMHDEDHDQLGREALRVAAMHELRSLTLQGCDDTNNELVCILDGCPQPHTLSFSTWMAAPESSQTMLFGLSVLGSALLHFPPLRK</sequence>
<dbReference type="EMBL" id="JACEFO010002380">
    <property type="protein sequence ID" value="KAF8662538.1"/>
    <property type="molecule type" value="Genomic_DNA"/>
</dbReference>
<evidence type="ECO:0000313" key="2">
    <source>
        <dbReference type="EMBL" id="KAF8662538.1"/>
    </source>
</evidence>
<dbReference type="OrthoDB" id="2095648at2759"/>
<dbReference type="AlphaFoldDB" id="A0A835E5F2"/>
<dbReference type="PANTHER" id="PTHR38926">
    <property type="entry name" value="F-BOX DOMAIN CONTAINING PROTEIN, EXPRESSED"/>
    <property type="match status" value="1"/>
</dbReference>